<evidence type="ECO:0000313" key="2">
    <source>
        <dbReference type="Proteomes" id="UP000092462"/>
    </source>
</evidence>
<dbReference type="VEuPathDB" id="VectorBase:PPAI004621"/>
<dbReference type="OrthoDB" id="110174at2759"/>
<dbReference type="RefSeq" id="XP_055707230.1">
    <property type="nucleotide sequence ID" value="XM_055851255.1"/>
</dbReference>
<dbReference type="InterPro" id="IPR026620">
    <property type="entry name" value="TMEM177"/>
</dbReference>
<name>A0A1B0DAB6_PHLPP</name>
<dbReference type="EnsemblMetazoa" id="PPAI004621-RA">
    <property type="protein sequence ID" value="PPAI004621-PA"/>
    <property type="gene ID" value="PPAI004621"/>
</dbReference>
<organism evidence="1 2">
    <name type="scientific">Phlebotomus papatasi</name>
    <name type="common">Sandfly</name>
    <dbReference type="NCBI Taxonomy" id="29031"/>
    <lineage>
        <taxon>Eukaryota</taxon>
        <taxon>Metazoa</taxon>
        <taxon>Ecdysozoa</taxon>
        <taxon>Arthropoda</taxon>
        <taxon>Hexapoda</taxon>
        <taxon>Insecta</taxon>
        <taxon>Pterygota</taxon>
        <taxon>Neoptera</taxon>
        <taxon>Endopterygota</taxon>
        <taxon>Diptera</taxon>
        <taxon>Nematocera</taxon>
        <taxon>Psychodoidea</taxon>
        <taxon>Psychodidae</taxon>
        <taxon>Phlebotomus</taxon>
        <taxon>Phlebotomus</taxon>
    </lineage>
</organism>
<dbReference type="GeneID" id="129804175"/>
<evidence type="ECO:0000313" key="1">
    <source>
        <dbReference type="EnsemblMetazoa" id="PPAI004621-PA"/>
    </source>
</evidence>
<proteinExistence type="predicted"/>
<dbReference type="VEuPathDB" id="VectorBase:PPAPM1_009205"/>
<dbReference type="GO" id="GO:0016020">
    <property type="term" value="C:membrane"/>
    <property type="evidence" value="ECO:0007669"/>
    <property type="project" value="TreeGrafter"/>
</dbReference>
<dbReference type="PANTHER" id="PTHR21824:SF4">
    <property type="entry name" value="TRANSMEMBRANE PROTEIN 177"/>
    <property type="match status" value="1"/>
</dbReference>
<keyword evidence="2" id="KW-1185">Reference proteome</keyword>
<protein>
    <submittedName>
        <fullName evidence="1">Uncharacterized protein</fullName>
    </submittedName>
</protein>
<sequence length="309" mass="35333">MFKRNYFQNRSAWAYRGAATASILAFAGYYLPHTLFLSKYKEFMTCYREGFEPQLPDKIMRRFDTACSLTKMKEKELKLIKPFCTFGLDLFHAGTTKSHFGAVVGIPINYFYSNEAEIERPSIKLKTESIKWGSQEGELLANSIVLTEDEQIYGIAHSILMTHSHQRMLNGLYASGSIIGTYTLGHFLNQRMQLLSRPFLLRGILYAILGLFGFGLWALLKDATHVYYEGLADDTLGDLGPEVADSGVRFYEKIMGKNKALRGLTKTNTYSTEGDICYLIRTKTFPYTARKALLQDKLKEYRDKEEKEN</sequence>
<reference evidence="1" key="1">
    <citation type="submission" date="2022-08" db="UniProtKB">
        <authorList>
            <consortium name="EnsemblMetazoa"/>
        </authorList>
    </citation>
    <scope>IDENTIFICATION</scope>
    <source>
        <strain evidence="1">Israel</strain>
    </source>
</reference>
<accession>A0A1B0DAB6</accession>
<dbReference type="PANTHER" id="PTHR21824">
    <property type="entry name" value="TRANSMEMBRANE PROTEIN 177"/>
    <property type="match status" value="1"/>
</dbReference>
<dbReference type="Proteomes" id="UP000092462">
    <property type="component" value="Unassembled WGS sequence"/>
</dbReference>
<dbReference type="EMBL" id="AJVK01028989">
    <property type="status" value="NOT_ANNOTATED_CDS"/>
    <property type="molecule type" value="Genomic_DNA"/>
</dbReference>
<dbReference type="KEGG" id="ppap:129804175"/>
<dbReference type="AlphaFoldDB" id="A0A1B0DAB6"/>